<dbReference type="AlphaFoldDB" id="A0A843X075"/>
<name>A0A843X075_COLES</name>
<sequence>RLRHIPLYILHHLGPLANCTPVLRSINSRPPPCTPSQAQQPPAPLQNALLLKLNDLENQINKLSNPMGDPVAATPALPQIYIHPSEMPTYRTYNGTGNPYLHGVAIVT</sequence>
<evidence type="ECO:0000313" key="2">
    <source>
        <dbReference type="Proteomes" id="UP000652761"/>
    </source>
</evidence>
<dbReference type="Proteomes" id="UP000652761">
    <property type="component" value="Unassembled WGS sequence"/>
</dbReference>
<proteinExistence type="predicted"/>
<gene>
    <name evidence="1" type="ORF">Taro_044139</name>
</gene>
<organism evidence="1 2">
    <name type="scientific">Colocasia esculenta</name>
    <name type="common">Wild taro</name>
    <name type="synonym">Arum esculentum</name>
    <dbReference type="NCBI Taxonomy" id="4460"/>
    <lineage>
        <taxon>Eukaryota</taxon>
        <taxon>Viridiplantae</taxon>
        <taxon>Streptophyta</taxon>
        <taxon>Embryophyta</taxon>
        <taxon>Tracheophyta</taxon>
        <taxon>Spermatophyta</taxon>
        <taxon>Magnoliopsida</taxon>
        <taxon>Liliopsida</taxon>
        <taxon>Araceae</taxon>
        <taxon>Aroideae</taxon>
        <taxon>Colocasieae</taxon>
        <taxon>Colocasia</taxon>
    </lineage>
</organism>
<feature type="non-terminal residue" evidence="1">
    <location>
        <position position="108"/>
    </location>
</feature>
<accession>A0A843X075</accession>
<dbReference type="EMBL" id="NMUH01004910">
    <property type="protein sequence ID" value="MQM11231.1"/>
    <property type="molecule type" value="Genomic_DNA"/>
</dbReference>
<comment type="caution">
    <text evidence="1">The sequence shown here is derived from an EMBL/GenBank/DDBJ whole genome shotgun (WGS) entry which is preliminary data.</text>
</comment>
<keyword evidence="2" id="KW-1185">Reference proteome</keyword>
<reference evidence="1" key="1">
    <citation type="submission" date="2017-07" db="EMBL/GenBank/DDBJ databases">
        <title>Taro Niue Genome Assembly and Annotation.</title>
        <authorList>
            <person name="Atibalentja N."/>
            <person name="Keating K."/>
            <person name="Fields C.J."/>
        </authorList>
    </citation>
    <scope>NUCLEOTIDE SEQUENCE</scope>
    <source>
        <strain evidence="1">Niue_2</strain>
        <tissue evidence="1">Leaf</tissue>
    </source>
</reference>
<evidence type="ECO:0000313" key="1">
    <source>
        <dbReference type="EMBL" id="MQM11231.1"/>
    </source>
</evidence>
<protein>
    <submittedName>
        <fullName evidence="1">Uncharacterized protein</fullName>
    </submittedName>
</protein>